<dbReference type="Proteomes" id="UP000537775">
    <property type="component" value="Unassembled WGS sequence"/>
</dbReference>
<evidence type="ECO:0000313" key="2">
    <source>
        <dbReference type="EMBL" id="MBB6391814.1"/>
    </source>
</evidence>
<evidence type="ECO:0000259" key="1">
    <source>
        <dbReference type="PROSITE" id="PS51704"/>
    </source>
</evidence>
<reference evidence="2 3" key="1">
    <citation type="submission" date="2020-08" db="EMBL/GenBank/DDBJ databases">
        <title>Sequencing the genomes of 1000 actinobacteria strains.</title>
        <authorList>
            <person name="Klenk H.-P."/>
        </authorList>
    </citation>
    <scope>NUCLEOTIDE SEQUENCE [LARGE SCALE GENOMIC DNA]</scope>
    <source>
        <strain evidence="2 3">DSM 12511</strain>
    </source>
</reference>
<organism evidence="2 3">
    <name type="scientific">Microbacterium thalassium</name>
    <dbReference type="NCBI Taxonomy" id="362649"/>
    <lineage>
        <taxon>Bacteria</taxon>
        <taxon>Bacillati</taxon>
        <taxon>Actinomycetota</taxon>
        <taxon>Actinomycetes</taxon>
        <taxon>Micrococcales</taxon>
        <taxon>Microbacteriaceae</taxon>
        <taxon>Microbacterium</taxon>
    </lineage>
</organism>
<sequence length="272" mass="28581">MPAADGRGAQRHPYFGGDHPRVLAHRGFVSDEDAANGVAENSFLAVAAAHAAGVEYIESDCHLTVDGEVVLFHDDDLARVAGDPRRVAEVTARELDELMADRGGLITLTQALESFPASRFNLDVKAPDAADSVGRLVAAHADRVLLTSFSDARRHAALAAAARVGGARPATSAGSATITRLLAAVTLRSRSLASRVLAGVDALQIPERQGRIRVLSPRLIDLAHSCGVEVHVWTVNAAEDMRRLLDSGVDGIVTDRADVALGVVGRPDSGGR</sequence>
<dbReference type="InterPro" id="IPR017946">
    <property type="entry name" value="PLC-like_Pdiesterase_TIM-brl"/>
</dbReference>
<keyword evidence="3" id="KW-1185">Reference proteome</keyword>
<dbReference type="RefSeq" id="WP_184750942.1">
    <property type="nucleotide sequence ID" value="NZ_BAAAJR010000002.1"/>
</dbReference>
<dbReference type="GO" id="GO:0008889">
    <property type="term" value="F:glycerophosphodiester phosphodiesterase activity"/>
    <property type="evidence" value="ECO:0007669"/>
    <property type="project" value="UniProtKB-EC"/>
</dbReference>
<dbReference type="SUPFAM" id="SSF51695">
    <property type="entry name" value="PLC-like phosphodiesterases"/>
    <property type="match status" value="1"/>
</dbReference>
<evidence type="ECO:0000313" key="3">
    <source>
        <dbReference type="Proteomes" id="UP000537775"/>
    </source>
</evidence>
<dbReference type="Pfam" id="PF03009">
    <property type="entry name" value="GDPD"/>
    <property type="match status" value="1"/>
</dbReference>
<keyword evidence="2" id="KW-0378">Hydrolase</keyword>
<dbReference type="GO" id="GO:0006629">
    <property type="term" value="P:lipid metabolic process"/>
    <property type="evidence" value="ECO:0007669"/>
    <property type="project" value="InterPro"/>
</dbReference>
<accession>A0A7X0FQS5</accession>
<dbReference type="EC" id="3.1.4.46" evidence="2"/>
<gene>
    <name evidence="2" type="ORF">HD594_002127</name>
</gene>
<dbReference type="PROSITE" id="PS51704">
    <property type="entry name" value="GP_PDE"/>
    <property type="match status" value="1"/>
</dbReference>
<protein>
    <submittedName>
        <fullName evidence="2">Glycerophosphoryl diester phosphodiesterase</fullName>
        <ecNumber evidence="2">3.1.4.46</ecNumber>
    </submittedName>
</protein>
<dbReference type="Gene3D" id="3.20.20.190">
    <property type="entry name" value="Phosphatidylinositol (PI) phosphodiesterase"/>
    <property type="match status" value="1"/>
</dbReference>
<dbReference type="InterPro" id="IPR030395">
    <property type="entry name" value="GP_PDE_dom"/>
</dbReference>
<feature type="domain" description="GP-PDE" evidence="1">
    <location>
        <begin position="20"/>
        <end position="264"/>
    </location>
</feature>
<proteinExistence type="predicted"/>
<dbReference type="AlphaFoldDB" id="A0A7X0FQS5"/>
<dbReference type="PANTHER" id="PTHR43805">
    <property type="entry name" value="GLYCEROPHOSPHORYL DIESTER PHOSPHODIESTERASE"/>
    <property type="match status" value="1"/>
</dbReference>
<comment type="caution">
    <text evidence="2">The sequence shown here is derived from an EMBL/GenBank/DDBJ whole genome shotgun (WGS) entry which is preliminary data.</text>
</comment>
<name>A0A7X0FQS5_9MICO</name>
<dbReference type="EMBL" id="JACHML010000001">
    <property type="protein sequence ID" value="MBB6391814.1"/>
    <property type="molecule type" value="Genomic_DNA"/>
</dbReference>
<dbReference type="PANTHER" id="PTHR43805:SF1">
    <property type="entry name" value="GP-PDE DOMAIN-CONTAINING PROTEIN"/>
    <property type="match status" value="1"/>
</dbReference>